<accession>A0ABU6U8R8</accession>
<sequence>MGKEAVVSEESGWTSYFQDLSQGSMMMKEQSYCLSFGGGSSLVSDASSSSAAWKKFSSSHHDNHNHNHHLVSCSSVKKPTSTSSLPKKLCFKKTRAKQISQEDDDPLEDTASSPLNSPKVGDLNSTETISRNIDYQLGSVGNKGFESELQRDEGGEGELNFHGKKNIDECNDLKKRGLCLVPFSMLVNYYG</sequence>
<keyword evidence="3" id="KW-1185">Reference proteome</keyword>
<dbReference type="Proteomes" id="UP001341840">
    <property type="component" value="Unassembled WGS sequence"/>
</dbReference>
<dbReference type="EMBL" id="JASCZI010120892">
    <property type="protein sequence ID" value="MED6157075.1"/>
    <property type="molecule type" value="Genomic_DNA"/>
</dbReference>
<comment type="caution">
    <text evidence="2">The sequence shown here is derived from an EMBL/GenBank/DDBJ whole genome shotgun (WGS) entry which is preliminary data.</text>
</comment>
<dbReference type="InterPro" id="IPR039280">
    <property type="entry name" value="VUP"/>
</dbReference>
<evidence type="ECO:0000313" key="3">
    <source>
        <dbReference type="Proteomes" id="UP001341840"/>
    </source>
</evidence>
<reference evidence="2 3" key="1">
    <citation type="journal article" date="2023" name="Plants (Basel)">
        <title>Bridging the Gap: Combining Genomics and Transcriptomics Approaches to Understand Stylosanthes scabra, an Orphan Legume from the Brazilian Caatinga.</title>
        <authorList>
            <person name="Ferreira-Neto J.R.C."/>
            <person name="da Silva M.D."/>
            <person name="Binneck E."/>
            <person name="de Melo N.F."/>
            <person name="da Silva R.H."/>
            <person name="de Melo A.L.T.M."/>
            <person name="Pandolfi V."/>
            <person name="Bustamante F.O."/>
            <person name="Brasileiro-Vidal A.C."/>
            <person name="Benko-Iseppon A.M."/>
        </authorList>
    </citation>
    <scope>NUCLEOTIDE SEQUENCE [LARGE SCALE GENOMIC DNA]</scope>
    <source>
        <tissue evidence="2">Leaves</tissue>
    </source>
</reference>
<proteinExistence type="predicted"/>
<dbReference type="PANTHER" id="PTHR33974:SF2">
    <property type="entry name" value="VASCULAR-RELATED UNKNOWN PROTEIN 1"/>
    <property type="match status" value="1"/>
</dbReference>
<feature type="region of interest" description="Disordered" evidence="1">
    <location>
        <begin position="93"/>
        <end position="125"/>
    </location>
</feature>
<evidence type="ECO:0000256" key="1">
    <source>
        <dbReference type="SAM" id="MobiDB-lite"/>
    </source>
</evidence>
<organism evidence="2 3">
    <name type="scientific">Stylosanthes scabra</name>
    <dbReference type="NCBI Taxonomy" id="79078"/>
    <lineage>
        <taxon>Eukaryota</taxon>
        <taxon>Viridiplantae</taxon>
        <taxon>Streptophyta</taxon>
        <taxon>Embryophyta</taxon>
        <taxon>Tracheophyta</taxon>
        <taxon>Spermatophyta</taxon>
        <taxon>Magnoliopsida</taxon>
        <taxon>eudicotyledons</taxon>
        <taxon>Gunneridae</taxon>
        <taxon>Pentapetalae</taxon>
        <taxon>rosids</taxon>
        <taxon>fabids</taxon>
        <taxon>Fabales</taxon>
        <taxon>Fabaceae</taxon>
        <taxon>Papilionoideae</taxon>
        <taxon>50 kb inversion clade</taxon>
        <taxon>dalbergioids sensu lato</taxon>
        <taxon>Dalbergieae</taxon>
        <taxon>Pterocarpus clade</taxon>
        <taxon>Stylosanthes</taxon>
    </lineage>
</organism>
<dbReference type="PANTHER" id="PTHR33974">
    <property type="entry name" value="VASCULAR-RELATED UNKNOWN PROTEIN 1-RELATED"/>
    <property type="match status" value="1"/>
</dbReference>
<evidence type="ECO:0000313" key="2">
    <source>
        <dbReference type="EMBL" id="MED6157075.1"/>
    </source>
</evidence>
<name>A0ABU6U8R8_9FABA</name>
<protein>
    <submittedName>
        <fullName evidence="2">Uncharacterized protein</fullName>
    </submittedName>
</protein>
<gene>
    <name evidence="2" type="ORF">PIB30_020063</name>
</gene>